<feature type="region of interest" description="Disordered" evidence="1">
    <location>
        <begin position="1"/>
        <end position="27"/>
    </location>
</feature>
<sequence length="77" mass="8651">METPQDQSSPEIKDVSETPPPKTIFKTKTFFRSRHSRSQDAIGKYVAEQLNAAERMDLAESELNGVDVTPQNEIRAS</sequence>
<dbReference type="EMBL" id="GAIX01003047">
    <property type="protein sequence ID" value="JAA89513.1"/>
    <property type="molecule type" value="Transcribed_RNA"/>
</dbReference>
<reference evidence="2" key="2">
    <citation type="submission" date="2013-05" db="EMBL/GenBank/DDBJ databases">
        <authorList>
            <person name="Carter J.-M."/>
            <person name="Baker S.C."/>
            <person name="Pink R."/>
            <person name="Carter D.R.F."/>
            <person name="Collins A."/>
            <person name="Tomlin J."/>
            <person name="Gibbs M."/>
            <person name="Breuker C.J."/>
        </authorList>
    </citation>
    <scope>NUCLEOTIDE SEQUENCE</scope>
    <source>
        <tissue evidence="2">Ovary</tissue>
    </source>
</reference>
<accession>S4PI90</accession>
<proteinExistence type="predicted"/>
<feature type="compositionally biased region" description="Polar residues" evidence="1">
    <location>
        <begin position="1"/>
        <end position="10"/>
    </location>
</feature>
<organism evidence="2">
    <name type="scientific">Pararge aegeria</name>
    <name type="common">speckled wood butterfly</name>
    <dbReference type="NCBI Taxonomy" id="116150"/>
    <lineage>
        <taxon>Eukaryota</taxon>
        <taxon>Metazoa</taxon>
        <taxon>Ecdysozoa</taxon>
        <taxon>Arthropoda</taxon>
        <taxon>Hexapoda</taxon>
        <taxon>Insecta</taxon>
        <taxon>Pterygota</taxon>
        <taxon>Neoptera</taxon>
        <taxon>Endopterygota</taxon>
        <taxon>Lepidoptera</taxon>
        <taxon>Glossata</taxon>
        <taxon>Ditrysia</taxon>
        <taxon>Papilionoidea</taxon>
        <taxon>Nymphalidae</taxon>
        <taxon>Satyrinae</taxon>
        <taxon>Satyrini</taxon>
        <taxon>Parargina</taxon>
        <taxon>Pararge</taxon>
    </lineage>
</organism>
<protein>
    <submittedName>
        <fullName evidence="2">Uncharacterized protein</fullName>
    </submittedName>
</protein>
<name>S4PI90_9NEOP</name>
<dbReference type="AlphaFoldDB" id="S4PI90"/>
<feature type="non-terminal residue" evidence="2">
    <location>
        <position position="77"/>
    </location>
</feature>
<evidence type="ECO:0000256" key="1">
    <source>
        <dbReference type="SAM" id="MobiDB-lite"/>
    </source>
</evidence>
<evidence type="ECO:0000313" key="2">
    <source>
        <dbReference type="EMBL" id="JAA89513.1"/>
    </source>
</evidence>
<reference evidence="2" key="1">
    <citation type="journal article" date="2013" name="BMC Genomics">
        <title>Unscrambling butterfly oogenesis.</title>
        <authorList>
            <person name="Carter J.M."/>
            <person name="Baker S.C."/>
            <person name="Pink R."/>
            <person name="Carter D.R."/>
            <person name="Collins A."/>
            <person name="Tomlin J."/>
            <person name="Gibbs M."/>
            <person name="Breuker C.J."/>
        </authorList>
    </citation>
    <scope>NUCLEOTIDE SEQUENCE</scope>
    <source>
        <tissue evidence="2">Ovary</tissue>
    </source>
</reference>